<dbReference type="InterPro" id="IPR050647">
    <property type="entry name" value="Plant_LRR-RLKs"/>
</dbReference>
<sequence length="1118" mass="118771">MSSLGSWVVLVCTILFLDAALAQQPISGSADADRQLLVQFRNSIDNWVVFKNASGFWGWDDTTPLCSWGGIKCSEAGRVTGLILGCQHCNVKASGNLLPSLALLDQLQELHLDRNWFNGTLPPAFAYGFPALTSLRLDFNSLTGVIPPDWGQPGAFPSLQHLNIGGNQLKGLLPEIGVGAMSKLQVWGLQWNMLHGRIPDSWGNLRAKSVWVRPGNYQLCGSKPANATFELCKEIDGKCEDTHTLGEVCALEVPATPRMMPPPTANPTMLEAVLRVEGANIIPFTANNLNIFVTAVVAQLPNVTAKDIVISQVVPVVSLNRGPGPNNGRQLGAPTTWPAPDPQQRLTDGDPRLTGYTIDESLGNNGYTSAVTIVGGRRRLSGFPSRKAAWGFQERRNSRGLLADDGASSPGMAPMRKTPVKPGLKGPNLPGVTIIIGGETGGQHSGQKSPGLGMAPTGLIGAPSASVSPQIAASPSEPQPQPLPLPDPDSDNAVASGPVAPRPYGTPVPGGVLIGADISMQIRTIVNGNVSEAEDMVGRMTSSSTFITRLQQAGLGVVHVLLVSCEPLDPEELPVRLRPPPFNVTFPLQGLLTSNSAPAASHFPIGITVGVVGGAFGLIMGAIGALTLIIWSRKKRLHPSGTPISSLNETQSTDVLKHGDGNLDRRGSAAATSGGTPSQQSLRGQESIRTLNSESSAGRLLGSRSSDLGAMSDATLIARLGNEHTAGSALQQIAERQAMGMQASPSGQEHGLHGWDDKKYNLGKQGSSIELPKMPWSDWEVSDDQIEICKRPDGTCWELGAGAFGKVFKALRGGVQVVAVKVLHDAEVGGMNFVREIAILKGCRHTNIVQFQGACISGDKTMLVMEYVEGGDLWRNLQRPGSRVGNWYLQGRKVALDIARGLCFLHAHSIVLFDLKSHNVLLTRDGTGKIADVGLAKVLTQGYVSKLDEVAGTFAWAAPELLMGGRCSDKVDIYSFGVVLWELATCERPQRGAMRDVRVPEEVPEEAAQLMNECMAYDPNQRPSAKEIYARLSAVQASSRASSSAAGSKGGSGSDKSTAQQPAVGPENKAGLPEGQAQDEGSYRDCHRELEAAEVRKKAPTPLGQARLPIKSAFDLSE</sequence>
<evidence type="ECO:0000256" key="3">
    <source>
        <dbReference type="ARBA" id="ARBA00022614"/>
    </source>
</evidence>
<dbReference type="SUPFAM" id="SSF56112">
    <property type="entry name" value="Protein kinase-like (PK-like)"/>
    <property type="match status" value="1"/>
</dbReference>
<keyword evidence="6 7" id="KW-0067">ATP-binding</keyword>
<feature type="region of interest" description="Disordered" evidence="8">
    <location>
        <begin position="321"/>
        <end position="360"/>
    </location>
</feature>
<dbReference type="InterPro" id="IPR003591">
    <property type="entry name" value="Leu-rich_rpt_typical-subtyp"/>
</dbReference>
<dbReference type="PROSITE" id="PS00107">
    <property type="entry name" value="PROTEIN_KINASE_ATP"/>
    <property type="match status" value="1"/>
</dbReference>
<feature type="region of interest" description="Disordered" evidence="8">
    <location>
        <begin position="737"/>
        <end position="757"/>
    </location>
</feature>
<dbReference type="SMART" id="SM00220">
    <property type="entry name" value="S_TKc"/>
    <property type="match status" value="1"/>
</dbReference>
<dbReference type="InterPro" id="IPR001611">
    <property type="entry name" value="Leu-rich_rpt"/>
</dbReference>
<dbReference type="Pfam" id="PF08263">
    <property type="entry name" value="LRRNT_2"/>
    <property type="match status" value="1"/>
</dbReference>
<feature type="compositionally biased region" description="Polar residues" evidence="8">
    <location>
        <begin position="670"/>
        <end position="687"/>
    </location>
</feature>
<dbReference type="InterPro" id="IPR032675">
    <property type="entry name" value="LRR_dom_sf"/>
</dbReference>
<feature type="binding site" evidence="7">
    <location>
        <position position="821"/>
    </location>
    <ligand>
        <name>ATP</name>
        <dbReference type="ChEBI" id="CHEBI:30616"/>
    </ligand>
</feature>
<evidence type="ECO:0000256" key="7">
    <source>
        <dbReference type="PROSITE-ProRule" id="PRU10141"/>
    </source>
</evidence>
<dbReference type="Gene3D" id="3.80.10.10">
    <property type="entry name" value="Ribonuclease Inhibitor"/>
    <property type="match status" value="1"/>
</dbReference>
<comment type="caution">
    <text evidence="11">The sequence shown here is derived from an EMBL/GenBank/DDBJ whole genome shotgun (WGS) entry which is preliminary data.</text>
</comment>
<dbReference type="InterPro" id="IPR017441">
    <property type="entry name" value="Protein_kinase_ATP_BS"/>
</dbReference>
<feature type="region of interest" description="Disordered" evidence="8">
    <location>
        <begin position="640"/>
        <end position="687"/>
    </location>
</feature>
<dbReference type="PANTHER" id="PTHR48056">
    <property type="entry name" value="LRR RECEPTOR-LIKE SERINE/THREONINE-PROTEIN KINASE-RELATED"/>
    <property type="match status" value="1"/>
</dbReference>
<dbReference type="InterPro" id="IPR000719">
    <property type="entry name" value="Prot_kinase_dom"/>
</dbReference>
<dbReference type="InterPro" id="IPR001245">
    <property type="entry name" value="Ser-Thr/Tyr_kinase_cat_dom"/>
</dbReference>
<feature type="region of interest" description="Disordered" evidence="8">
    <location>
        <begin position="400"/>
        <end position="502"/>
    </location>
</feature>
<name>A0ABP1FWF2_9CHLO</name>
<evidence type="ECO:0000256" key="8">
    <source>
        <dbReference type="SAM" id="MobiDB-lite"/>
    </source>
</evidence>
<evidence type="ECO:0000256" key="9">
    <source>
        <dbReference type="SAM" id="SignalP"/>
    </source>
</evidence>
<feature type="region of interest" description="Disordered" evidence="8">
    <location>
        <begin position="1040"/>
        <end position="1118"/>
    </location>
</feature>
<evidence type="ECO:0000256" key="5">
    <source>
        <dbReference type="ARBA" id="ARBA00022741"/>
    </source>
</evidence>
<dbReference type="PANTHER" id="PTHR48056:SF81">
    <property type="entry name" value="RECEPTOR PROTEIN-TYROSINE KINASE CEPR1"/>
    <property type="match status" value="1"/>
</dbReference>
<keyword evidence="9" id="KW-0732">Signal</keyword>
<dbReference type="Gene3D" id="1.10.510.10">
    <property type="entry name" value="Transferase(Phosphotransferase) domain 1"/>
    <property type="match status" value="1"/>
</dbReference>
<gene>
    <name evidence="11" type="primary">g5860</name>
    <name evidence="11" type="ORF">VP750_LOCUS5015</name>
</gene>
<proteinExistence type="predicted"/>
<feature type="compositionally biased region" description="Pro residues" evidence="8">
    <location>
        <begin position="477"/>
        <end position="487"/>
    </location>
</feature>
<accession>A0ABP1FWF2</accession>
<evidence type="ECO:0000256" key="2">
    <source>
        <dbReference type="ARBA" id="ARBA00004430"/>
    </source>
</evidence>
<feature type="chain" id="PRO_5047240452" evidence="9">
    <location>
        <begin position="23"/>
        <end position="1118"/>
    </location>
</feature>
<dbReference type="Pfam" id="PF07714">
    <property type="entry name" value="PK_Tyr_Ser-Thr"/>
    <property type="match status" value="1"/>
</dbReference>
<dbReference type="EMBL" id="CAXHTA020000008">
    <property type="protein sequence ID" value="CAL5223356.1"/>
    <property type="molecule type" value="Genomic_DNA"/>
</dbReference>
<dbReference type="InterPro" id="IPR011009">
    <property type="entry name" value="Kinase-like_dom_sf"/>
</dbReference>
<dbReference type="SUPFAM" id="SSF52058">
    <property type="entry name" value="L domain-like"/>
    <property type="match status" value="1"/>
</dbReference>
<feature type="domain" description="Protein kinase" evidence="10">
    <location>
        <begin position="793"/>
        <end position="1035"/>
    </location>
</feature>
<keyword evidence="12" id="KW-1185">Reference proteome</keyword>
<keyword evidence="3" id="KW-0433">Leucine-rich repeat</keyword>
<feature type="compositionally biased region" description="Basic and acidic residues" evidence="8">
    <location>
        <begin position="1081"/>
        <end position="1097"/>
    </location>
</feature>
<evidence type="ECO:0000256" key="4">
    <source>
        <dbReference type="ARBA" id="ARBA00022737"/>
    </source>
</evidence>
<dbReference type="SMART" id="SM00369">
    <property type="entry name" value="LRR_TYP"/>
    <property type="match status" value="3"/>
</dbReference>
<evidence type="ECO:0000313" key="11">
    <source>
        <dbReference type="EMBL" id="CAL5223356.1"/>
    </source>
</evidence>
<keyword evidence="4" id="KW-0677">Repeat</keyword>
<evidence type="ECO:0000256" key="1">
    <source>
        <dbReference type="ARBA" id="ARBA00004370"/>
    </source>
</evidence>
<evidence type="ECO:0000259" key="10">
    <source>
        <dbReference type="PROSITE" id="PS50011"/>
    </source>
</evidence>
<feature type="signal peptide" evidence="9">
    <location>
        <begin position="1"/>
        <end position="22"/>
    </location>
</feature>
<protein>
    <submittedName>
        <fullName evidence="11">G5860 protein</fullName>
    </submittedName>
</protein>
<organism evidence="11 12">
    <name type="scientific">Coccomyxa viridis</name>
    <dbReference type="NCBI Taxonomy" id="1274662"/>
    <lineage>
        <taxon>Eukaryota</taxon>
        <taxon>Viridiplantae</taxon>
        <taxon>Chlorophyta</taxon>
        <taxon>core chlorophytes</taxon>
        <taxon>Trebouxiophyceae</taxon>
        <taxon>Trebouxiophyceae incertae sedis</taxon>
        <taxon>Coccomyxaceae</taxon>
        <taxon>Coccomyxa</taxon>
    </lineage>
</organism>
<comment type="subcellular location">
    <subcellularLocation>
        <location evidence="2">Cytoplasm</location>
        <location evidence="2">Cytoskeleton</location>
        <location evidence="2">Cilium axoneme</location>
    </subcellularLocation>
    <subcellularLocation>
        <location evidence="1">Membrane</location>
    </subcellularLocation>
</comment>
<keyword evidence="5 7" id="KW-0547">Nucleotide-binding</keyword>
<evidence type="ECO:0000313" key="12">
    <source>
        <dbReference type="Proteomes" id="UP001497392"/>
    </source>
</evidence>
<dbReference type="PROSITE" id="PS50011">
    <property type="entry name" value="PROTEIN_KINASE_DOM"/>
    <property type="match status" value="1"/>
</dbReference>
<dbReference type="Proteomes" id="UP001497392">
    <property type="component" value="Unassembled WGS sequence"/>
</dbReference>
<reference evidence="11 12" key="1">
    <citation type="submission" date="2024-06" db="EMBL/GenBank/DDBJ databases">
        <authorList>
            <person name="Kraege A."/>
            <person name="Thomma B."/>
        </authorList>
    </citation>
    <scope>NUCLEOTIDE SEQUENCE [LARGE SCALE GENOMIC DNA]</scope>
</reference>
<dbReference type="Pfam" id="PF00560">
    <property type="entry name" value="LRR_1"/>
    <property type="match status" value="2"/>
</dbReference>
<feature type="compositionally biased region" description="Polar residues" evidence="8">
    <location>
        <begin position="642"/>
        <end position="654"/>
    </location>
</feature>
<feature type="compositionally biased region" description="Basic and acidic residues" evidence="8">
    <location>
        <begin position="655"/>
        <end position="667"/>
    </location>
</feature>
<dbReference type="InterPro" id="IPR013210">
    <property type="entry name" value="LRR_N_plant-typ"/>
</dbReference>
<dbReference type="CDD" id="cd13999">
    <property type="entry name" value="STKc_MAP3K-like"/>
    <property type="match status" value="1"/>
</dbReference>
<evidence type="ECO:0000256" key="6">
    <source>
        <dbReference type="ARBA" id="ARBA00022840"/>
    </source>
</evidence>